<dbReference type="Proteomes" id="UP001519294">
    <property type="component" value="Unassembled WGS sequence"/>
</dbReference>
<dbReference type="Gene3D" id="3.40.50.1100">
    <property type="match status" value="2"/>
</dbReference>
<reference evidence="4 5" key="1">
    <citation type="submission" date="2021-03" db="EMBL/GenBank/DDBJ databases">
        <title>Genomic Encyclopedia of Type Strains, Phase IV (KMG-IV): sequencing the most valuable type-strain genomes for metagenomic binning, comparative biology and taxonomic classification.</title>
        <authorList>
            <person name="Goeker M."/>
        </authorList>
    </citation>
    <scope>NUCLEOTIDE SEQUENCE [LARGE SCALE GENOMIC DNA]</scope>
    <source>
        <strain evidence="4 5">DSM 25790</strain>
    </source>
</reference>
<keyword evidence="2" id="KW-0663">Pyridoxal phosphate</keyword>
<dbReference type="InterPro" id="IPR001926">
    <property type="entry name" value="TrpB-like_PALP"/>
</dbReference>
<evidence type="ECO:0000313" key="4">
    <source>
        <dbReference type="EMBL" id="MBP2259017.1"/>
    </source>
</evidence>
<dbReference type="EMBL" id="JAGIKX010000047">
    <property type="protein sequence ID" value="MBP2259017.1"/>
    <property type="molecule type" value="Genomic_DNA"/>
</dbReference>
<name>A0ABS4SBY4_9BACI</name>
<evidence type="ECO:0000256" key="1">
    <source>
        <dbReference type="ARBA" id="ARBA00001933"/>
    </source>
</evidence>
<accession>A0ABS4SBY4</accession>
<protein>
    <submittedName>
        <fullName evidence="4">O-acetylserine dependent cystathionine beta-synthase</fullName>
    </submittedName>
</protein>
<comment type="cofactor">
    <cofactor evidence="1">
        <name>pyridoxal 5'-phosphate</name>
        <dbReference type="ChEBI" id="CHEBI:597326"/>
    </cofactor>
</comment>
<feature type="domain" description="Tryptophan synthase beta chain-like PALP" evidence="3">
    <location>
        <begin position="9"/>
        <end position="293"/>
    </location>
</feature>
<organism evidence="4 5">
    <name type="scientific">Virgibacillus alimentarius</name>
    <dbReference type="NCBI Taxonomy" id="698769"/>
    <lineage>
        <taxon>Bacteria</taxon>
        <taxon>Bacillati</taxon>
        <taxon>Bacillota</taxon>
        <taxon>Bacilli</taxon>
        <taxon>Bacillales</taxon>
        <taxon>Bacillaceae</taxon>
        <taxon>Virgibacillus</taxon>
    </lineage>
</organism>
<sequence length="310" mass="33667">MMTIYRSINDLIGHTPLLEITQFSLPKGVRLFAKLEFYNPGGSIKDRLGRVFIEDALAKGHLQEGGTMIEPTAGNTGIGLAVAALKKKISVIFCVPEHFSREKQVIMQALGAKIVHTPREEGMQGAIDQTNELLENIPNSFSPKQFATFTNPLAYYRTLAPEIWSDLTGEVDIFVAGAGSGGTFMGVSRYLKEKNPKIKTVIVEPEGSIIGGGEAGPHETEGIGMEFLPPFVDRSYMDAIHTVSDKDAFSMVAALARKEGLLVGSSSGSAMFAALKEAEQAEEGTTIVTVFPDSSDRYLSKAIFRKMDNR</sequence>
<proteinExistence type="predicted"/>
<comment type="caution">
    <text evidence="4">The sequence shown here is derived from an EMBL/GenBank/DDBJ whole genome shotgun (WGS) entry which is preliminary data.</text>
</comment>
<evidence type="ECO:0000313" key="5">
    <source>
        <dbReference type="Proteomes" id="UP001519294"/>
    </source>
</evidence>
<dbReference type="CDD" id="cd01561">
    <property type="entry name" value="CBS_like"/>
    <property type="match status" value="1"/>
</dbReference>
<dbReference type="InterPro" id="IPR036052">
    <property type="entry name" value="TrpB-like_PALP_sf"/>
</dbReference>
<dbReference type="PANTHER" id="PTHR10314">
    <property type="entry name" value="CYSTATHIONINE BETA-SYNTHASE"/>
    <property type="match status" value="1"/>
</dbReference>
<keyword evidence="5" id="KW-1185">Reference proteome</keyword>
<dbReference type="Pfam" id="PF00291">
    <property type="entry name" value="PALP"/>
    <property type="match status" value="1"/>
</dbReference>
<dbReference type="SUPFAM" id="SSF53686">
    <property type="entry name" value="Tryptophan synthase beta subunit-like PLP-dependent enzymes"/>
    <property type="match status" value="1"/>
</dbReference>
<evidence type="ECO:0000259" key="3">
    <source>
        <dbReference type="Pfam" id="PF00291"/>
    </source>
</evidence>
<evidence type="ECO:0000256" key="2">
    <source>
        <dbReference type="ARBA" id="ARBA00022898"/>
    </source>
</evidence>
<gene>
    <name evidence="4" type="ORF">J2Z81_003005</name>
</gene>
<dbReference type="InterPro" id="IPR050214">
    <property type="entry name" value="Cys_Synth/Cystath_Beta-Synth"/>
</dbReference>